<keyword evidence="4" id="KW-1185">Reference proteome</keyword>
<sequence>MTNGEATTTTCDGLREPDPSDSLRTFGAVVQGLREHAGLSRAEFGELVRYSKHTVVSVELGRRMPDSSFVERAEEALGNTGALRRAARHLTRGEPGLAAWFRRWARLEREAVSLSTYECRLIPGLLQSEAYARALCDNELPPLEDHEVEAVIGARMERRRLLWERPTTTFDFILEEAVLMRRLGGLAVTRELFDHILEVASLRNVTLQVMPADSEYHACLAGPVRLLETPEGRTFAYSEGQENGRLLAGVKEVARIRRRYARLRSQALSPQESMGLLERRREEL</sequence>
<evidence type="ECO:0000259" key="2">
    <source>
        <dbReference type="PROSITE" id="PS50943"/>
    </source>
</evidence>
<organism evidence="3 4">
    <name type="scientific">Streptomyces calidiresistens</name>
    <dbReference type="NCBI Taxonomy" id="1485586"/>
    <lineage>
        <taxon>Bacteria</taxon>
        <taxon>Bacillati</taxon>
        <taxon>Actinomycetota</taxon>
        <taxon>Actinomycetes</taxon>
        <taxon>Kitasatosporales</taxon>
        <taxon>Streptomycetaceae</taxon>
        <taxon>Streptomyces</taxon>
    </lineage>
</organism>
<accession>A0A7W3T153</accession>
<feature type="domain" description="HTH cro/C1-type" evidence="2">
    <location>
        <begin position="30"/>
        <end position="83"/>
    </location>
</feature>
<feature type="compositionally biased region" description="Polar residues" evidence="1">
    <location>
        <begin position="1"/>
        <end position="11"/>
    </location>
</feature>
<gene>
    <name evidence="3" type="ORF">FOE67_05460</name>
</gene>
<dbReference type="SMART" id="SM00530">
    <property type="entry name" value="HTH_XRE"/>
    <property type="match status" value="1"/>
</dbReference>
<dbReference type="PROSITE" id="PS50943">
    <property type="entry name" value="HTH_CROC1"/>
    <property type="match status" value="1"/>
</dbReference>
<evidence type="ECO:0000256" key="1">
    <source>
        <dbReference type="SAM" id="MobiDB-lite"/>
    </source>
</evidence>
<comment type="caution">
    <text evidence="3">The sequence shown here is derived from an EMBL/GenBank/DDBJ whole genome shotgun (WGS) entry which is preliminary data.</text>
</comment>
<dbReference type="Pfam" id="PF19054">
    <property type="entry name" value="DUF5753"/>
    <property type="match status" value="1"/>
</dbReference>
<dbReference type="Proteomes" id="UP000530234">
    <property type="component" value="Unassembled WGS sequence"/>
</dbReference>
<proteinExistence type="predicted"/>
<dbReference type="SUPFAM" id="SSF47413">
    <property type="entry name" value="lambda repressor-like DNA-binding domains"/>
    <property type="match status" value="1"/>
</dbReference>
<dbReference type="InterPro" id="IPR010982">
    <property type="entry name" value="Lambda_DNA-bd_dom_sf"/>
</dbReference>
<protein>
    <submittedName>
        <fullName evidence="3">Helix-turn-helix domain-containing protein</fullName>
    </submittedName>
</protein>
<dbReference type="AlphaFoldDB" id="A0A7W3T153"/>
<feature type="region of interest" description="Disordered" evidence="1">
    <location>
        <begin position="1"/>
        <end position="20"/>
    </location>
</feature>
<reference evidence="4" key="1">
    <citation type="submission" date="2019-10" db="EMBL/GenBank/DDBJ databases">
        <title>Streptomyces sp. nov., a novel actinobacterium isolated from alkaline environment.</title>
        <authorList>
            <person name="Golinska P."/>
        </authorList>
    </citation>
    <scope>NUCLEOTIDE SEQUENCE [LARGE SCALE GENOMIC DNA]</scope>
    <source>
        <strain evidence="4">DSM 42108</strain>
    </source>
</reference>
<evidence type="ECO:0000313" key="3">
    <source>
        <dbReference type="EMBL" id="MBB0228976.1"/>
    </source>
</evidence>
<dbReference type="RefSeq" id="WP_182661017.1">
    <property type="nucleotide sequence ID" value="NZ_VKHS01000070.1"/>
</dbReference>
<dbReference type="EMBL" id="VKHS01000070">
    <property type="protein sequence ID" value="MBB0228976.1"/>
    <property type="molecule type" value="Genomic_DNA"/>
</dbReference>
<dbReference type="CDD" id="cd00093">
    <property type="entry name" value="HTH_XRE"/>
    <property type="match status" value="1"/>
</dbReference>
<dbReference type="Pfam" id="PF13560">
    <property type="entry name" value="HTH_31"/>
    <property type="match status" value="1"/>
</dbReference>
<name>A0A7W3T153_9ACTN</name>
<dbReference type="Gene3D" id="1.10.260.40">
    <property type="entry name" value="lambda repressor-like DNA-binding domains"/>
    <property type="match status" value="1"/>
</dbReference>
<dbReference type="InterPro" id="IPR043917">
    <property type="entry name" value="DUF5753"/>
</dbReference>
<evidence type="ECO:0000313" key="4">
    <source>
        <dbReference type="Proteomes" id="UP000530234"/>
    </source>
</evidence>
<dbReference type="InterPro" id="IPR001387">
    <property type="entry name" value="Cro/C1-type_HTH"/>
</dbReference>
<dbReference type="GO" id="GO:0003677">
    <property type="term" value="F:DNA binding"/>
    <property type="evidence" value="ECO:0007669"/>
    <property type="project" value="InterPro"/>
</dbReference>